<sequence>VVFVKPEPKRQTSPCLGRGHQTSRPAGETSRDTARELEPSHALEEDDEEVPDNWSESVDIQSLRSLDRSFVFTGSIFRSLHAYESKGDAEIITPFKVAEVMNKTVQRKLSDNGTSTPSVDGELSPDGQFASQNGGSPESGVPLWSKKSSLVEDTKLDEKRKSGKKRPCVSALLDRGEFDPNVAGGVARSQTLWNGHKSGTEELLSFPVSLWSGINSPFVWT</sequence>
<accession>A0A8S9MH16</accession>
<feature type="non-terminal residue" evidence="2">
    <location>
        <position position="1"/>
    </location>
</feature>
<feature type="region of interest" description="Disordered" evidence="1">
    <location>
        <begin position="108"/>
        <end position="144"/>
    </location>
</feature>
<dbReference type="PANTHER" id="PTHR36034">
    <property type="entry name" value="EXPRESSED PROTEIN"/>
    <property type="match status" value="1"/>
</dbReference>
<proteinExistence type="predicted"/>
<dbReference type="AlphaFoldDB" id="A0A8S9MH16"/>
<dbReference type="Proteomes" id="UP000712281">
    <property type="component" value="Unassembled WGS sequence"/>
</dbReference>
<organism evidence="2 3">
    <name type="scientific">Brassica cretica</name>
    <name type="common">Mustard</name>
    <dbReference type="NCBI Taxonomy" id="69181"/>
    <lineage>
        <taxon>Eukaryota</taxon>
        <taxon>Viridiplantae</taxon>
        <taxon>Streptophyta</taxon>
        <taxon>Embryophyta</taxon>
        <taxon>Tracheophyta</taxon>
        <taxon>Spermatophyta</taxon>
        <taxon>Magnoliopsida</taxon>
        <taxon>eudicotyledons</taxon>
        <taxon>Gunneridae</taxon>
        <taxon>Pentapetalae</taxon>
        <taxon>rosids</taxon>
        <taxon>malvids</taxon>
        <taxon>Brassicales</taxon>
        <taxon>Brassicaceae</taxon>
        <taxon>Brassiceae</taxon>
        <taxon>Brassica</taxon>
    </lineage>
</organism>
<feature type="compositionally biased region" description="Basic and acidic residues" evidence="1">
    <location>
        <begin position="29"/>
        <end position="43"/>
    </location>
</feature>
<comment type="caution">
    <text evidence="2">The sequence shown here is derived from an EMBL/GenBank/DDBJ whole genome shotgun (WGS) entry which is preliminary data.</text>
</comment>
<dbReference type="PANTHER" id="PTHR36034:SF2">
    <property type="entry name" value="EXPRESSED PROTEIN"/>
    <property type="match status" value="1"/>
</dbReference>
<feature type="region of interest" description="Disordered" evidence="1">
    <location>
        <begin position="1"/>
        <end position="55"/>
    </location>
</feature>
<feature type="compositionally biased region" description="Basic and acidic residues" evidence="1">
    <location>
        <begin position="1"/>
        <end position="10"/>
    </location>
</feature>
<gene>
    <name evidence="2" type="ORF">F2Q68_00042207</name>
</gene>
<dbReference type="EMBL" id="QGKW02000007">
    <property type="protein sequence ID" value="KAF2616576.1"/>
    <property type="molecule type" value="Genomic_DNA"/>
</dbReference>
<name>A0A8S9MH16_BRACR</name>
<evidence type="ECO:0000313" key="2">
    <source>
        <dbReference type="EMBL" id="KAF2616576.1"/>
    </source>
</evidence>
<evidence type="ECO:0000313" key="3">
    <source>
        <dbReference type="Proteomes" id="UP000712281"/>
    </source>
</evidence>
<reference evidence="2" key="1">
    <citation type="submission" date="2019-12" db="EMBL/GenBank/DDBJ databases">
        <title>Genome sequencing and annotation of Brassica cretica.</title>
        <authorList>
            <person name="Studholme D.J."/>
            <person name="Sarris P.F."/>
        </authorList>
    </citation>
    <scope>NUCLEOTIDE SEQUENCE</scope>
    <source>
        <strain evidence="2">PFS-001/15</strain>
        <tissue evidence="2">Leaf</tissue>
    </source>
</reference>
<evidence type="ECO:0000256" key="1">
    <source>
        <dbReference type="SAM" id="MobiDB-lite"/>
    </source>
</evidence>
<protein>
    <submittedName>
        <fullName evidence="2">Uncharacterized protein</fullName>
    </submittedName>
</protein>